<dbReference type="Proteomes" id="UP000281553">
    <property type="component" value="Unassembled WGS sequence"/>
</dbReference>
<reference evidence="8 9" key="1">
    <citation type="submission" date="2018-11" db="EMBL/GenBank/DDBJ databases">
        <authorList>
            <consortium name="Pathogen Informatics"/>
        </authorList>
    </citation>
    <scope>NUCLEOTIDE SEQUENCE [LARGE SCALE GENOMIC DNA]</scope>
</reference>
<dbReference type="InterPro" id="IPR000242">
    <property type="entry name" value="PTP_cat"/>
</dbReference>
<feature type="region of interest" description="Disordered" evidence="5">
    <location>
        <begin position="58"/>
        <end position="86"/>
    </location>
</feature>
<organism evidence="8 9">
    <name type="scientific">Dibothriocephalus latus</name>
    <name type="common">Fish tapeworm</name>
    <name type="synonym">Diphyllobothrium latum</name>
    <dbReference type="NCBI Taxonomy" id="60516"/>
    <lineage>
        <taxon>Eukaryota</taxon>
        <taxon>Metazoa</taxon>
        <taxon>Spiralia</taxon>
        <taxon>Lophotrochozoa</taxon>
        <taxon>Platyhelminthes</taxon>
        <taxon>Cestoda</taxon>
        <taxon>Eucestoda</taxon>
        <taxon>Diphyllobothriidea</taxon>
        <taxon>Diphyllobothriidae</taxon>
        <taxon>Dibothriocephalus</taxon>
    </lineage>
</organism>
<evidence type="ECO:0000259" key="7">
    <source>
        <dbReference type="PROSITE" id="PS50056"/>
    </source>
</evidence>
<evidence type="ECO:0000259" key="6">
    <source>
        <dbReference type="PROSITE" id="PS50055"/>
    </source>
</evidence>
<dbReference type="Gene3D" id="3.90.190.10">
    <property type="entry name" value="Protein tyrosine phosphatase superfamily"/>
    <property type="match status" value="1"/>
</dbReference>
<feature type="domain" description="Tyrosine specific protein phosphatases" evidence="7">
    <location>
        <begin position="169"/>
        <end position="230"/>
    </location>
</feature>
<dbReference type="PROSITE" id="PS00383">
    <property type="entry name" value="TYR_PHOSPHATASE_1"/>
    <property type="match status" value="1"/>
</dbReference>
<evidence type="ECO:0000256" key="4">
    <source>
        <dbReference type="ARBA" id="ARBA00022999"/>
    </source>
</evidence>
<dbReference type="PROSITE" id="PS50056">
    <property type="entry name" value="TYR_PHOSPHATASE_2"/>
    <property type="match status" value="1"/>
</dbReference>
<dbReference type="GO" id="GO:0030154">
    <property type="term" value="P:cell differentiation"/>
    <property type="evidence" value="ECO:0007669"/>
    <property type="project" value="TreeGrafter"/>
</dbReference>
<dbReference type="PROSITE" id="PS50055">
    <property type="entry name" value="TYR_PHOSPHATASE_PTP"/>
    <property type="match status" value="1"/>
</dbReference>
<name>A0A3P7NR32_DIBLA</name>
<feature type="domain" description="Tyrosine-protein phosphatase" evidence="6">
    <location>
        <begin position="1"/>
        <end position="239"/>
    </location>
</feature>
<dbReference type="SUPFAM" id="SSF52799">
    <property type="entry name" value="(Phosphotyrosine protein) phosphatases II"/>
    <property type="match status" value="1"/>
</dbReference>
<dbReference type="EMBL" id="UYRU01051931">
    <property type="protein sequence ID" value="VDN11649.1"/>
    <property type="molecule type" value="Genomic_DNA"/>
</dbReference>
<dbReference type="InterPro" id="IPR029021">
    <property type="entry name" value="Prot-tyrosine_phosphatase-like"/>
</dbReference>
<evidence type="ECO:0000256" key="2">
    <source>
        <dbReference type="ARBA" id="ARBA00022801"/>
    </source>
</evidence>
<sequence>MQAMSTLRVNKCWRYWPSAAEKVLVLPNYGGTLRVRHDTEFNTDTYTLRQLFLTRDSSSLRKSKSSPSPQPSSGTDTVACNSSDSSASASTTAEGFAVYHYQFHAWPDHGTPSDPSCVLNFMCEISNRQVNLRYPISQPFILLSAPSRYLSSYILEHLCSSALAETLPDSGPIVVHCSAGIGRTGTFIVIDMLINYIKRVGLQCDIDISRTVQAVREQRSGMVQTETQYRFIYKAVQSYVSTLSQLLQLRNRKRNVYHDLHPLYTLQGIIGLWERAIVGVTPATRICGTN</sequence>
<dbReference type="PANTHER" id="PTHR46257:SF3">
    <property type="entry name" value="TYROSINE-PROTEIN PHOSPHATASE CORKSCREW"/>
    <property type="match status" value="1"/>
</dbReference>
<dbReference type="AlphaFoldDB" id="A0A3P7NR32"/>
<dbReference type="InterPro" id="IPR016130">
    <property type="entry name" value="Tyr_Pase_AS"/>
</dbReference>
<dbReference type="SMART" id="SM00404">
    <property type="entry name" value="PTPc_motif"/>
    <property type="match status" value="1"/>
</dbReference>
<dbReference type="GO" id="GO:0005737">
    <property type="term" value="C:cytoplasm"/>
    <property type="evidence" value="ECO:0007669"/>
    <property type="project" value="TreeGrafter"/>
</dbReference>
<gene>
    <name evidence="8" type="ORF">DILT_LOCUS7480</name>
</gene>
<dbReference type="GO" id="GO:0004726">
    <property type="term" value="F:non-membrane spanning protein tyrosine phosphatase activity"/>
    <property type="evidence" value="ECO:0007669"/>
    <property type="project" value="TreeGrafter"/>
</dbReference>
<dbReference type="GO" id="GO:0035556">
    <property type="term" value="P:intracellular signal transduction"/>
    <property type="evidence" value="ECO:0007669"/>
    <property type="project" value="TreeGrafter"/>
</dbReference>
<dbReference type="EC" id="3.1.3.48" evidence="1"/>
<accession>A0A3P7NR32</accession>
<dbReference type="PANTHER" id="PTHR46257">
    <property type="entry name" value="TYROSINE-PROTEIN PHOSPHATASE CORKSCREW"/>
    <property type="match status" value="1"/>
</dbReference>
<keyword evidence="9" id="KW-1185">Reference proteome</keyword>
<dbReference type="GO" id="GO:0000278">
    <property type="term" value="P:mitotic cell cycle"/>
    <property type="evidence" value="ECO:0007669"/>
    <property type="project" value="TreeGrafter"/>
</dbReference>
<proteinExistence type="predicted"/>
<dbReference type="InterPro" id="IPR052123">
    <property type="entry name" value="Non-rcpt_Tyr_Phosphatase"/>
</dbReference>
<evidence type="ECO:0000313" key="9">
    <source>
        <dbReference type="Proteomes" id="UP000281553"/>
    </source>
</evidence>
<dbReference type="InterPro" id="IPR003595">
    <property type="entry name" value="Tyr_Pase_cat"/>
</dbReference>
<dbReference type="Pfam" id="PF00102">
    <property type="entry name" value="Y_phosphatase"/>
    <property type="match status" value="1"/>
</dbReference>
<dbReference type="InterPro" id="IPR000387">
    <property type="entry name" value="Tyr_Pase_dom"/>
</dbReference>
<keyword evidence="4" id="KW-0727">SH2 domain</keyword>
<keyword evidence="2" id="KW-0378">Hydrolase</keyword>
<evidence type="ECO:0000256" key="5">
    <source>
        <dbReference type="SAM" id="MobiDB-lite"/>
    </source>
</evidence>
<evidence type="ECO:0000313" key="8">
    <source>
        <dbReference type="EMBL" id="VDN11649.1"/>
    </source>
</evidence>
<protein>
    <recommendedName>
        <fullName evidence="1">protein-tyrosine-phosphatase</fullName>
        <ecNumber evidence="1">3.1.3.48</ecNumber>
    </recommendedName>
</protein>
<keyword evidence="3" id="KW-0904">Protein phosphatase</keyword>
<dbReference type="PRINTS" id="PR00700">
    <property type="entry name" value="PRTYPHPHTASE"/>
</dbReference>
<evidence type="ECO:0000256" key="3">
    <source>
        <dbReference type="ARBA" id="ARBA00022912"/>
    </source>
</evidence>
<evidence type="ECO:0000256" key="1">
    <source>
        <dbReference type="ARBA" id="ARBA00013064"/>
    </source>
</evidence>
<dbReference type="OrthoDB" id="6274547at2759"/>
<dbReference type="GO" id="GO:0001784">
    <property type="term" value="F:phosphotyrosine residue binding"/>
    <property type="evidence" value="ECO:0007669"/>
    <property type="project" value="TreeGrafter"/>
</dbReference>
<dbReference type="SMART" id="SM00194">
    <property type="entry name" value="PTPc"/>
    <property type="match status" value="1"/>
</dbReference>